<protein>
    <submittedName>
        <fullName evidence="1">Uncharacterized protein</fullName>
    </submittedName>
</protein>
<dbReference type="GeneID" id="79949014"/>
<dbReference type="KEGG" id="manq:L1994_01420"/>
<keyword evidence="2" id="KW-1185">Reference proteome</keyword>
<reference evidence="1" key="1">
    <citation type="submission" date="2022-01" db="EMBL/GenBank/DDBJ databases">
        <title>Complete genome of Methanomicrobium antiquum DSM 21220.</title>
        <authorList>
            <person name="Chen S.-C."/>
            <person name="You Y.-T."/>
            <person name="Zhou Y.-Z."/>
            <person name="Lai M.-C."/>
        </authorList>
    </citation>
    <scope>NUCLEOTIDE SEQUENCE</scope>
    <source>
        <strain evidence="1">DSM 21220</strain>
    </source>
</reference>
<accession>A0AAF0FZ08</accession>
<evidence type="ECO:0000313" key="1">
    <source>
        <dbReference type="EMBL" id="WFN37084.1"/>
    </source>
</evidence>
<proteinExistence type="predicted"/>
<organism evidence="1 2">
    <name type="scientific">Methanomicrobium antiquum</name>
    <dbReference type="NCBI Taxonomy" id="487686"/>
    <lineage>
        <taxon>Archaea</taxon>
        <taxon>Methanobacteriati</taxon>
        <taxon>Methanobacteriota</taxon>
        <taxon>Stenosarchaea group</taxon>
        <taxon>Methanomicrobia</taxon>
        <taxon>Methanomicrobiales</taxon>
        <taxon>Methanomicrobiaceae</taxon>
        <taxon>Methanomicrobium</taxon>
    </lineage>
</organism>
<gene>
    <name evidence="1" type="ORF">L1994_01420</name>
</gene>
<dbReference type="EMBL" id="CP091092">
    <property type="protein sequence ID" value="WFN37084.1"/>
    <property type="molecule type" value="Genomic_DNA"/>
</dbReference>
<dbReference type="RefSeq" id="WP_278099922.1">
    <property type="nucleotide sequence ID" value="NZ_CP091092.1"/>
</dbReference>
<name>A0AAF0FZ08_9EURY</name>
<evidence type="ECO:0000313" key="2">
    <source>
        <dbReference type="Proteomes" id="UP001218895"/>
    </source>
</evidence>
<dbReference type="AlphaFoldDB" id="A0AAF0FZ08"/>
<dbReference type="Proteomes" id="UP001218895">
    <property type="component" value="Chromosome"/>
</dbReference>
<sequence length="130" mass="14770">MNSVYSCDLYLSTTEPIYNATLLIPLPSAPDFDSGDYRTFLNISEVTFTNFDTNNISAKIEIQSNYPMLNLSAEKITPVYKSHIEPIAIFPGQNESELPSVPAIIYSESYSTKTPELVQMEIHRYYLKMI</sequence>